<evidence type="ECO:0000256" key="4">
    <source>
        <dbReference type="PROSITE-ProRule" id="PRU00047"/>
    </source>
</evidence>
<accession>A0A6I9SKG6</accession>
<evidence type="ECO:0000256" key="5">
    <source>
        <dbReference type="SAM" id="MobiDB-lite"/>
    </source>
</evidence>
<gene>
    <name evidence="9" type="primary">LOC105059584</name>
</gene>
<dbReference type="InParanoid" id="A0A6I9SKG6"/>
<evidence type="ECO:0000313" key="8">
    <source>
        <dbReference type="Proteomes" id="UP000504607"/>
    </source>
</evidence>
<name>A0A6I9SKG6_ELAGV</name>
<reference evidence="9" key="1">
    <citation type="submission" date="2025-08" db="UniProtKB">
        <authorList>
            <consortium name="RefSeq"/>
        </authorList>
    </citation>
    <scope>IDENTIFICATION</scope>
</reference>
<feature type="region of interest" description="Disordered" evidence="5">
    <location>
        <begin position="339"/>
        <end position="362"/>
    </location>
</feature>
<dbReference type="Pfam" id="PF00098">
    <property type="entry name" value="zf-CCHC"/>
    <property type="match status" value="3"/>
</dbReference>
<feature type="domain" description="GRF-type" evidence="7">
    <location>
        <begin position="142"/>
        <end position="185"/>
    </location>
</feature>
<keyword evidence="2 4" id="KW-0863">Zinc-finger</keyword>
<evidence type="ECO:0000256" key="3">
    <source>
        <dbReference type="ARBA" id="ARBA00022833"/>
    </source>
</evidence>
<dbReference type="PANTHER" id="PTHR33680:SF1">
    <property type="entry name" value="OS05G0489500 PROTEIN"/>
    <property type="match status" value="1"/>
</dbReference>
<feature type="region of interest" description="Disordered" evidence="5">
    <location>
        <begin position="22"/>
        <end position="46"/>
    </location>
</feature>
<keyword evidence="9" id="KW-0238">DNA-binding</keyword>
<dbReference type="Gene3D" id="4.10.60.10">
    <property type="entry name" value="Zinc finger, CCHC-type"/>
    <property type="match status" value="3"/>
</dbReference>
<feature type="domain" description="CCHC-type" evidence="6">
    <location>
        <begin position="98"/>
        <end position="111"/>
    </location>
</feature>
<evidence type="ECO:0000259" key="6">
    <source>
        <dbReference type="PROSITE" id="PS50158"/>
    </source>
</evidence>
<feature type="domain" description="CCHC-type" evidence="6">
    <location>
        <begin position="322"/>
        <end position="336"/>
    </location>
</feature>
<dbReference type="KEGG" id="egu:105059584"/>
<feature type="domain" description="GRF-type" evidence="7">
    <location>
        <begin position="209"/>
        <end position="252"/>
    </location>
</feature>
<feature type="domain" description="CCHC-type" evidence="6">
    <location>
        <begin position="285"/>
        <end position="300"/>
    </location>
</feature>
<dbReference type="PROSITE" id="PS50158">
    <property type="entry name" value="ZF_CCHC"/>
    <property type="match status" value="3"/>
</dbReference>
<dbReference type="SMART" id="SM00343">
    <property type="entry name" value="ZnF_C2HC"/>
    <property type="match status" value="3"/>
</dbReference>
<dbReference type="RefSeq" id="XP_010941230.1">
    <property type="nucleotide sequence ID" value="XM_010942928.3"/>
</dbReference>
<dbReference type="PROSITE" id="PS51999">
    <property type="entry name" value="ZF_GRF"/>
    <property type="match status" value="2"/>
</dbReference>
<dbReference type="SUPFAM" id="SSF57756">
    <property type="entry name" value="Retrovirus zinc finger-like domains"/>
    <property type="match status" value="2"/>
</dbReference>
<dbReference type="AlphaFoldDB" id="A0A6I9SKG6"/>
<dbReference type="Proteomes" id="UP000504607">
    <property type="component" value="Chromosome 1"/>
</dbReference>
<dbReference type="InterPro" id="IPR001878">
    <property type="entry name" value="Znf_CCHC"/>
</dbReference>
<dbReference type="InterPro" id="IPR036875">
    <property type="entry name" value="Znf_CCHC_sf"/>
</dbReference>
<feature type="compositionally biased region" description="Polar residues" evidence="5">
    <location>
        <begin position="349"/>
        <end position="362"/>
    </location>
</feature>
<dbReference type="GeneID" id="105059584"/>
<dbReference type="Pfam" id="PF06839">
    <property type="entry name" value="Zn_ribbon_GRF"/>
    <property type="match status" value="2"/>
</dbReference>
<keyword evidence="1" id="KW-0479">Metal-binding</keyword>
<keyword evidence="3" id="KW-0862">Zinc</keyword>
<dbReference type="FunCoup" id="A0A6I9SKG6">
    <property type="interactions" value="49"/>
</dbReference>
<sequence>MIEVEDDASFLSLVEAAEAEALGAGKAKRRKVSTDGPPPPPTMVEEGSYTAALRGSRSSLWQQQQQELKLQQKKKDSSGLRLGGNPSAFSSSSNGNACFNCGMAGHWARDCTAGRGREGEGAQSRRVAFIGGDDGEVPEKACPCGAGSCLVRTSNTLKNPGRKFYRCPVREENGGCKFFEWCDDQSSSISTSQSVLNQQSSLSVPYLPCPCGAGSCLVLVTKTGVNAGRQYYRCPLNEGRGSCGFFKWCNEHVSVGSQPATASRYDGVSNNTGSQTNGEKSNSSCFNCGQEGHWSRECSKQPLDNHASIGRTHFVSSGSYTCFKCGKTGHWARECPTQDAGMSAGSRRTPVTSRTPYTYSCK</sequence>
<dbReference type="OrthoDB" id="5418639at2759"/>
<evidence type="ECO:0000259" key="7">
    <source>
        <dbReference type="PROSITE" id="PS51999"/>
    </source>
</evidence>
<evidence type="ECO:0000256" key="1">
    <source>
        <dbReference type="ARBA" id="ARBA00022723"/>
    </source>
</evidence>
<dbReference type="GO" id="GO:0003677">
    <property type="term" value="F:DNA binding"/>
    <property type="evidence" value="ECO:0007669"/>
    <property type="project" value="UniProtKB-KW"/>
</dbReference>
<organism evidence="8 9">
    <name type="scientific">Elaeis guineensis var. tenera</name>
    <name type="common">Oil palm</name>
    <dbReference type="NCBI Taxonomy" id="51953"/>
    <lineage>
        <taxon>Eukaryota</taxon>
        <taxon>Viridiplantae</taxon>
        <taxon>Streptophyta</taxon>
        <taxon>Embryophyta</taxon>
        <taxon>Tracheophyta</taxon>
        <taxon>Spermatophyta</taxon>
        <taxon>Magnoliopsida</taxon>
        <taxon>Liliopsida</taxon>
        <taxon>Arecaceae</taxon>
        <taxon>Arecoideae</taxon>
        <taxon>Cocoseae</taxon>
        <taxon>Elaeidinae</taxon>
        <taxon>Elaeis</taxon>
    </lineage>
</organism>
<proteinExistence type="predicted"/>
<dbReference type="InterPro" id="IPR010666">
    <property type="entry name" value="Znf_GRF"/>
</dbReference>
<evidence type="ECO:0000313" key="9">
    <source>
        <dbReference type="RefSeq" id="XP_010941230.1"/>
    </source>
</evidence>
<evidence type="ECO:0000256" key="2">
    <source>
        <dbReference type="ARBA" id="ARBA00022771"/>
    </source>
</evidence>
<keyword evidence="8" id="KW-1185">Reference proteome</keyword>
<dbReference type="GO" id="GO:0008270">
    <property type="term" value="F:zinc ion binding"/>
    <property type="evidence" value="ECO:0007669"/>
    <property type="project" value="UniProtKB-KW"/>
</dbReference>
<feature type="compositionally biased region" description="Polar residues" evidence="5">
    <location>
        <begin position="268"/>
        <end position="283"/>
    </location>
</feature>
<dbReference type="PANTHER" id="PTHR33680">
    <property type="entry name" value="OS07G0190500 PROTEIN"/>
    <property type="match status" value="1"/>
</dbReference>
<protein>
    <submittedName>
        <fullName evidence="9">DNA-binding protein HEXBP</fullName>
    </submittedName>
</protein>
<feature type="region of interest" description="Disordered" evidence="5">
    <location>
        <begin position="260"/>
        <end position="283"/>
    </location>
</feature>